<name>A0A419TAS1_9FIRM</name>
<dbReference type="InterPro" id="IPR024232">
    <property type="entry name" value="SpoIIIAH"/>
</dbReference>
<protein>
    <submittedName>
        <fullName evidence="1">Stage III sporulation protein AH</fullName>
    </submittedName>
</protein>
<gene>
    <name evidence="1" type="ORF">BET03_01720</name>
</gene>
<dbReference type="InterPro" id="IPR038503">
    <property type="entry name" value="SpoIIIAH_sf"/>
</dbReference>
<comment type="caution">
    <text evidence="1">The sequence shown here is derived from an EMBL/GenBank/DDBJ whole genome shotgun (WGS) entry which is preliminary data.</text>
</comment>
<keyword evidence="2" id="KW-1185">Reference proteome</keyword>
<dbReference type="Proteomes" id="UP000284177">
    <property type="component" value="Unassembled WGS sequence"/>
</dbReference>
<evidence type="ECO:0000313" key="2">
    <source>
        <dbReference type="Proteomes" id="UP000284177"/>
    </source>
</evidence>
<dbReference type="Gene3D" id="1.10.287.4300">
    <property type="entry name" value="Stage III sporulation protein AH-like"/>
    <property type="match status" value="1"/>
</dbReference>
<reference evidence="1 2" key="1">
    <citation type="submission" date="2016-08" db="EMBL/GenBank/DDBJ databases">
        <title>Novel Firmicutes and Novel Genomes.</title>
        <authorList>
            <person name="Poppleton D.I."/>
            <person name="Gribaldo S."/>
        </authorList>
    </citation>
    <scope>NUCLEOTIDE SEQUENCE [LARGE SCALE GENOMIC DNA]</scope>
    <source>
        <strain evidence="1 2">CTT3</strain>
    </source>
</reference>
<dbReference type="OrthoDB" id="1707181at2"/>
<dbReference type="RefSeq" id="WP_120166606.1">
    <property type="nucleotide sequence ID" value="NZ_MCIB01000001.1"/>
</dbReference>
<proteinExistence type="predicted"/>
<dbReference type="Pfam" id="PF12685">
    <property type="entry name" value="SpoIIIAH"/>
    <property type="match status" value="1"/>
</dbReference>
<dbReference type="AlphaFoldDB" id="A0A419TAS1"/>
<accession>A0A419TAS1</accession>
<evidence type="ECO:0000313" key="1">
    <source>
        <dbReference type="EMBL" id="RKD34570.1"/>
    </source>
</evidence>
<organism evidence="1 2">
    <name type="scientific">Thermohalobacter berrensis</name>
    <dbReference type="NCBI Taxonomy" id="99594"/>
    <lineage>
        <taxon>Bacteria</taxon>
        <taxon>Bacillati</taxon>
        <taxon>Bacillota</taxon>
        <taxon>Tissierellia</taxon>
        <taxon>Tissierellales</taxon>
        <taxon>Thermohalobacteraceae</taxon>
        <taxon>Thermohalobacter</taxon>
    </lineage>
</organism>
<dbReference type="EMBL" id="MCIB01000001">
    <property type="protein sequence ID" value="RKD34570.1"/>
    <property type="molecule type" value="Genomic_DNA"/>
</dbReference>
<sequence>MVIRKKTILLVSLIILLIVVGYINHQLTKQSLLESSAEYQQHEQTKLNEVQKLDNVNLEETSGKNVDIEDSDIEIVESTESQVSELTMETNNHIEEAISREGSRKSRNYFIEYRLSRDKLRAGLIDRLKEIINNEKTEQEIRSQAQKEIIRIGKLAEKELYIEGLIKAKGFEDALVFLKENSARIVVDADELNEQEVMQILEIIKNEANIEPSNIKIMKKFN</sequence>